<dbReference type="EMBL" id="ML986680">
    <property type="protein sequence ID" value="KAF2260487.1"/>
    <property type="molecule type" value="Genomic_DNA"/>
</dbReference>
<dbReference type="AlphaFoldDB" id="A0A9P4MZP3"/>
<evidence type="ECO:0000313" key="3">
    <source>
        <dbReference type="Proteomes" id="UP000800093"/>
    </source>
</evidence>
<dbReference type="OrthoDB" id="3799217at2759"/>
<comment type="caution">
    <text evidence="2">The sequence shown here is derived from an EMBL/GenBank/DDBJ whole genome shotgun (WGS) entry which is preliminary data.</text>
</comment>
<organism evidence="2 3">
    <name type="scientific">Lojkania enalia</name>
    <dbReference type="NCBI Taxonomy" id="147567"/>
    <lineage>
        <taxon>Eukaryota</taxon>
        <taxon>Fungi</taxon>
        <taxon>Dikarya</taxon>
        <taxon>Ascomycota</taxon>
        <taxon>Pezizomycotina</taxon>
        <taxon>Dothideomycetes</taxon>
        <taxon>Pleosporomycetidae</taxon>
        <taxon>Pleosporales</taxon>
        <taxon>Pleosporales incertae sedis</taxon>
        <taxon>Lojkania</taxon>
    </lineage>
</organism>
<protein>
    <submittedName>
        <fullName evidence="2">Uncharacterized protein</fullName>
    </submittedName>
</protein>
<feature type="transmembrane region" description="Helical" evidence="1">
    <location>
        <begin position="72"/>
        <end position="94"/>
    </location>
</feature>
<dbReference type="Proteomes" id="UP000800093">
    <property type="component" value="Unassembled WGS sequence"/>
</dbReference>
<gene>
    <name evidence="2" type="ORF">CC78DRAFT_620203</name>
</gene>
<sequence>MFSLKNGRFTLLKYMIFLTSLILLGLSISIIVVEDKAVGVHRNLGIQLPNSSIVEWLWVPLNPMNLDHGPSMAIFIAGAMGLLASVMGLGWIVWDWCGVRGYKVKTWGLFTCLIELINTGTGLAITAYVYVVESKRPEIPALLSFWKYEEFTREYYICDVFPFGVNDGIKTADEIYSFPACQHYQAARYELIPIASLAVVLAGLCILHCWESGAFRLLKRAWHPVAEDVEKRPVGVH</sequence>
<feature type="transmembrane region" description="Helical" evidence="1">
    <location>
        <begin position="12"/>
        <end position="33"/>
    </location>
</feature>
<keyword evidence="1" id="KW-0472">Membrane</keyword>
<name>A0A9P4MZP3_9PLEO</name>
<proteinExistence type="predicted"/>
<evidence type="ECO:0000256" key="1">
    <source>
        <dbReference type="SAM" id="Phobius"/>
    </source>
</evidence>
<keyword evidence="3" id="KW-1185">Reference proteome</keyword>
<feature type="transmembrane region" description="Helical" evidence="1">
    <location>
        <begin position="106"/>
        <end position="131"/>
    </location>
</feature>
<feature type="transmembrane region" description="Helical" evidence="1">
    <location>
        <begin position="191"/>
        <end position="210"/>
    </location>
</feature>
<accession>A0A9P4MZP3</accession>
<keyword evidence="1" id="KW-0812">Transmembrane</keyword>
<keyword evidence="1" id="KW-1133">Transmembrane helix</keyword>
<reference evidence="3" key="1">
    <citation type="journal article" date="2020" name="Stud. Mycol.">
        <title>101 Dothideomycetes genomes: A test case for predicting lifestyles and emergence of pathogens.</title>
        <authorList>
            <person name="Haridas S."/>
            <person name="Albert R."/>
            <person name="Binder M."/>
            <person name="Bloem J."/>
            <person name="LaButti K."/>
            <person name="Salamov A."/>
            <person name="Andreopoulos B."/>
            <person name="Baker S."/>
            <person name="Barry K."/>
            <person name="Bills G."/>
            <person name="Bluhm B."/>
            <person name="Cannon C."/>
            <person name="Castanera R."/>
            <person name="Culley D."/>
            <person name="Daum C."/>
            <person name="Ezra D."/>
            <person name="Gonzalez J."/>
            <person name="Henrissat B."/>
            <person name="Kuo A."/>
            <person name="Liang C."/>
            <person name="Lipzen A."/>
            <person name="Lutzoni F."/>
            <person name="Magnuson J."/>
            <person name="Mondo S."/>
            <person name="Nolan M."/>
            <person name="Ohm R."/>
            <person name="Pangilinan J."/>
            <person name="Park H.-J."/>
            <person name="Ramirez L."/>
            <person name="Alfaro M."/>
            <person name="Sun H."/>
            <person name="Tritt A."/>
            <person name="Yoshinaga Y."/>
            <person name="Zwiers L.-H."/>
            <person name="Turgeon B."/>
            <person name="Goodwin S."/>
            <person name="Spatafora J."/>
            <person name="Crous P."/>
            <person name="Grigoriev I."/>
        </authorList>
    </citation>
    <scope>NUCLEOTIDE SEQUENCE [LARGE SCALE GENOMIC DNA]</scope>
    <source>
        <strain evidence="3">CBS 304.66</strain>
    </source>
</reference>
<evidence type="ECO:0000313" key="2">
    <source>
        <dbReference type="EMBL" id="KAF2260487.1"/>
    </source>
</evidence>